<evidence type="ECO:0000259" key="1">
    <source>
        <dbReference type="Pfam" id="PF13338"/>
    </source>
</evidence>
<organism evidence="2 3">
    <name type="scientific">Kribbella sindirgiensis</name>
    <dbReference type="NCBI Taxonomy" id="1124744"/>
    <lineage>
        <taxon>Bacteria</taxon>
        <taxon>Bacillati</taxon>
        <taxon>Actinomycetota</taxon>
        <taxon>Actinomycetes</taxon>
        <taxon>Propionibacteriales</taxon>
        <taxon>Kribbellaceae</taxon>
        <taxon>Kribbella</taxon>
    </lineage>
</organism>
<dbReference type="EMBL" id="SJKA01000006">
    <property type="protein sequence ID" value="TCC32181.1"/>
    <property type="molecule type" value="Genomic_DNA"/>
</dbReference>
<accession>A0A4R0IFX0</accession>
<proteinExistence type="predicted"/>
<dbReference type="AlphaFoldDB" id="A0A4R0IFX0"/>
<comment type="caution">
    <text evidence="2">The sequence shown here is derived from an EMBL/GenBank/DDBJ whole genome shotgun (WGS) entry which is preliminary data.</text>
</comment>
<dbReference type="InterPro" id="IPR025159">
    <property type="entry name" value="AbiEi_N"/>
</dbReference>
<name>A0A4R0IFX0_9ACTN</name>
<evidence type="ECO:0000313" key="3">
    <source>
        <dbReference type="Proteomes" id="UP000292695"/>
    </source>
</evidence>
<dbReference type="Pfam" id="PF13338">
    <property type="entry name" value="AbiEi_4"/>
    <property type="match status" value="1"/>
</dbReference>
<evidence type="ECO:0000313" key="2">
    <source>
        <dbReference type="EMBL" id="TCC32181.1"/>
    </source>
</evidence>
<gene>
    <name evidence="2" type="ORF">E0H50_18325</name>
</gene>
<dbReference type="OrthoDB" id="9789781at2"/>
<reference evidence="2 3" key="1">
    <citation type="submission" date="2019-02" db="EMBL/GenBank/DDBJ databases">
        <title>Kribbella capetownensis sp. nov. and Kribbella speibonae sp. nov., isolated from soil.</title>
        <authorList>
            <person name="Curtis S.M."/>
            <person name="Norton I."/>
            <person name="Everest G.J."/>
            <person name="Meyers P.R."/>
        </authorList>
    </citation>
    <scope>NUCLEOTIDE SEQUENCE [LARGE SCALE GENOMIC DNA]</scope>
    <source>
        <strain evidence="2 3">DSM 27082</strain>
    </source>
</reference>
<dbReference type="Proteomes" id="UP000292695">
    <property type="component" value="Unassembled WGS sequence"/>
</dbReference>
<sequence>MTPVEPPRARQRLAMLPPTFTTARARQAGLPSRDLATLVSEGAAIELSRGVYRQSDAPETAHLDLLAVHTRASHAVVCGESALALHELIDDIPAAVHIAVPRGTRRPAISYPPTVVAQYAAKTFDLNIEQYEAAPGEFVPVYDAARSVVDAMRHRNRIGHTLALAALGRYLRTSGPDGVGDLQRIARELHALSVIRPAVEAVLA</sequence>
<keyword evidence="3" id="KW-1185">Reference proteome</keyword>
<feature type="domain" description="AbiEi antitoxin N-terminal" evidence="1">
    <location>
        <begin position="11"/>
        <end position="53"/>
    </location>
</feature>
<protein>
    <recommendedName>
        <fullName evidence="1">AbiEi antitoxin N-terminal domain-containing protein</fullName>
    </recommendedName>
</protein>